<name>A0A0B6Y5U9_9EUPU</name>
<feature type="non-terminal residue" evidence="2">
    <location>
        <position position="102"/>
    </location>
</feature>
<proteinExistence type="predicted"/>
<feature type="non-terminal residue" evidence="2">
    <location>
        <position position="1"/>
    </location>
</feature>
<dbReference type="AlphaFoldDB" id="A0A0B6Y5U9"/>
<evidence type="ECO:0000256" key="1">
    <source>
        <dbReference type="SAM" id="MobiDB-lite"/>
    </source>
</evidence>
<feature type="compositionally biased region" description="Acidic residues" evidence="1">
    <location>
        <begin position="19"/>
        <end position="31"/>
    </location>
</feature>
<gene>
    <name evidence="2" type="primary">ORF13638</name>
</gene>
<sequence>DNDLKVIQLKQEYDQSVQEGEEDPEIFEDSQDQSTAFPGMPYDQYYTEDSKRGQRSDYGQIGGMVQGEFFPHGAGPSVEAASGDSSDGATGRHLWCDVCGKQ</sequence>
<protein>
    <submittedName>
        <fullName evidence="2">Uncharacterized protein</fullName>
    </submittedName>
</protein>
<reference evidence="2" key="1">
    <citation type="submission" date="2014-12" db="EMBL/GenBank/DDBJ databases">
        <title>Insight into the proteome of Arion vulgaris.</title>
        <authorList>
            <person name="Aradska J."/>
            <person name="Bulat T."/>
            <person name="Smidak R."/>
            <person name="Sarate P."/>
            <person name="Gangsoo J."/>
            <person name="Sialana F."/>
            <person name="Bilban M."/>
            <person name="Lubec G."/>
        </authorList>
    </citation>
    <scope>NUCLEOTIDE SEQUENCE</scope>
    <source>
        <tissue evidence="2">Skin</tissue>
    </source>
</reference>
<dbReference type="EMBL" id="HACG01004659">
    <property type="protein sequence ID" value="CEK51524.1"/>
    <property type="molecule type" value="Transcribed_RNA"/>
</dbReference>
<feature type="region of interest" description="Disordered" evidence="1">
    <location>
        <begin position="1"/>
        <end position="92"/>
    </location>
</feature>
<organism evidence="2">
    <name type="scientific">Arion vulgaris</name>
    <dbReference type="NCBI Taxonomy" id="1028688"/>
    <lineage>
        <taxon>Eukaryota</taxon>
        <taxon>Metazoa</taxon>
        <taxon>Spiralia</taxon>
        <taxon>Lophotrochozoa</taxon>
        <taxon>Mollusca</taxon>
        <taxon>Gastropoda</taxon>
        <taxon>Heterobranchia</taxon>
        <taxon>Euthyneura</taxon>
        <taxon>Panpulmonata</taxon>
        <taxon>Eupulmonata</taxon>
        <taxon>Stylommatophora</taxon>
        <taxon>Helicina</taxon>
        <taxon>Arionoidea</taxon>
        <taxon>Arionidae</taxon>
        <taxon>Arion</taxon>
    </lineage>
</organism>
<accession>A0A0B6Y5U9</accession>
<evidence type="ECO:0000313" key="2">
    <source>
        <dbReference type="EMBL" id="CEK51524.1"/>
    </source>
</evidence>